<dbReference type="Gene3D" id="3.40.50.150">
    <property type="entry name" value="Vaccinia Virus protein VP39"/>
    <property type="match status" value="1"/>
</dbReference>
<evidence type="ECO:0000259" key="1">
    <source>
        <dbReference type="Pfam" id="PF08241"/>
    </source>
</evidence>
<dbReference type="PANTHER" id="PTHR43861:SF6">
    <property type="entry name" value="METHYLTRANSFERASE TYPE 11"/>
    <property type="match status" value="1"/>
</dbReference>
<dbReference type="STRING" id="40754.THII_1093"/>
<keyword evidence="2" id="KW-0808">Transferase</keyword>
<dbReference type="OrthoDB" id="9810247at2"/>
<dbReference type="Pfam" id="PF08241">
    <property type="entry name" value="Methyltransf_11"/>
    <property type="match status" value="1"/>
</dbReference>
<dbReference type="GO" id="GO:0008757">
    <property type="term" value="F:S-adenosylmethionine-dependent methyltransferase activity"/>
    <property type="evidence" value="ECO:0007669"/>
    <property type="project" value="InterPro"/>
</dbReference>
<feature type="domain" description="Methyltransferase type 11" evidence="1">
    <location>
        <begin position="41"/>
        <end position="135"/>
    </location>
</feature>
<reference evidence="2 3" key="1">
    <citation type="journal article" date="2014" name="ISME J.">
        <title>Ecophysiology of Thioploca ingrica as revealed by the complete genome sequence supplemented with proteomic evidence.</title>
        <authorList>
            <person name="Kojima H."/>
            <person name="Ogura Y."/>
            <person name="Yamamoto N."/>
            <person name="Togashi T."/>
            <person name="Mori H."/>
            <person name="Watanabe T."/>
            <person name="Nemoto F."/>
            <person name="Kurokawa K."/>
            <person name="Hayashi T."/>
            <person name="Fukui M."/>
        </authorList>
    </citation>
    <scope>NUCLEOTIDE SEQUENCE [LARGE SCALE GENOMIC DNA]</scope>
</reference>
<dbReference type="GO" id="GO:0032259">
    <property type="term" value="P:methylation"/>
    <property type="evidence" value="ECO:0007669"/>
    <property type="project" value="UniProtKB-KW"/>
</dbReference>
<proteinExistence type="predicted"/>
<dbReference type="HOGENOM" id="CLU_082726_1_0_6"/>
<dbReference type="KEGG" id="tig:THII_1093"/>
<dbReference type="Proteomes" id="UP000031623">
    <property type="component" value="Chromosome"/>
</dbReference>
<protein>
    <submittedName>
        <fullName evidence="2">Type 12 methyltransferase</fullName>
    </submittedName>
</protein>
<keyword evidence="3" id="KW-1185">Reference proteome</keyword>
<dbReference type="CDD" id="cd02440">
    <property type="entry name" value="AdoMet_MTases"/>
    <property type="match status" value="1"/>
</dbReference>
<dbReference type="InterPro" id="IPR029063">
    <property type="entry name" value="SAM-dependent_MTases_sf"/>
</dbReference>
<gene>
    <name evidence="2" type="ORF">THII_1093</name>
</gene>
<keyword evidence="2" id="KW-0489">Methyltransferase</keyword>
<dbReference type="SUPFAM" id="SSF53335">
    <property type="entry name" value="S-adenosyl-L-methionine-dependent methyltransferases"/>
    <property type="match status" value="1"/>
</dbReference>
<accession>A0A090AK69</accession>
<dbReference type="AlphaFoldDB" id="A0A090AK69"/>
<dbReference type="EMBL" id="AP014633">
    <property type="protein sequence ID" value="BAP55390.1"/>
    <property type="molecule type" value="Genomic_DNA"/>
</dbReference>
<dbReference type="InterPro" id="IPR013216">
    <property type="entry name" value="Methyltransf_11"/>
</dbReference>
<evidence type="ECO:0000313" key="2">
    <source>
        <dbReference type="EMBL" id="BAP55390.1"/>
    </source>
</evidence>
<dbReference type="PANTHER" id="PTHR43861">
    <property type="entry name" value="TRANS-ACONITATE 2-METHYLTRANSFERASE-RELATED"/>
    <property type="match status" value="1"/>
</dbReference>
<evidence type="ECO:0000313" key="3">
    <source>
        <dbReference type="Proteomes" id="UP000031623"/>
    </source>
</evidence>
<sequence length="237" mass="27710">MNNPSQIKSRETMSNAITQITHYHDWVFNSFKDFIKNGIALEIGSGHGIYSKKIAKLVHKLIVSDIDVRAIEIIKEHLKSINNIDYVVMDGVDNSKLPFQVDTIIAINIIEHIRNDDTFIKCCYDILNLNGRLIIFAPAFQILFSNYDRQAGHYRRYTKSQFRILLQNHFTIEKMHYFNKIGFWGWLVNKYSKSHINSKSTHSQIKLYDKLIPFLKYFDYLIPFIGQSVIVMATKKT</sequence>
<organism evidence="2 3">
    <name type="scientific">Thioploca ingrica</name>
    <dbReference type="NCBI Taxonomy" id="40754"/>
    <lineage>
        <taxon>Bacteria</taxon>
        <taxon>Pseudomonadati</taxon>
        <taxon>Pseudomonadota</taxon>
        <taxon>Gammaproteobacteria</taxon>
        <taxon>Thiotrichales</taxon>
        <taxon>Thiotrichaceae</taxon>
        <taxon>Thioploca</taxon>
    </lineage>
</organism>
<name>A0A090AK69_9GAMM</name>